<dbReference type="eggNOG" id="KOG0800">
    <property type="taxonomic scope" value="Eukaryota"/>
</dbReference>
<dbReference type="InterPro" id="IPR013083">
    <property type="entry name" value="Znf_RING/FYVE/PHD"/>
</dbReference>
<dbReference type="EMBL" id="KE345823">
    <property type="protein sequence ID" value="EXC17856.1"/>
    <property type="molecule type" value="Genomic_DNA"/>
</dbReference>
<evidence type="ECO:0000256" key="2">
    <source>
        <dbReference type="ARBA" id="ARBA00012483"/>
    </source>
</evidence>
<dbReference type="KEGG" id="mnt:21405984"/>
<dbReference type="OrthoDB" id="21204at2759"/>
<dbReference type="CDD" id="cd16448">
    <property type="entry name" value="RING-H2"/>
    <property type="match status" value="1"/>
</dbReference>
<proteinExistence type="predicted"/>
<evidence type="ECO:0000256" key="4">
    <source>
        <dbReference type="ARBA" id="ARBA00022771"/>
    </source>
</evidence>
<comment type="catalytic activity">
    <reaction evidence="1">
        <text>S-ubiquitinyl-[E2 ubiquitin-conjugating enzyme]-L-cysteine + [acceptor protein]-L-lysine = [E2 ubiquitin-conjugating enzyme]-L-cysteine + N(6)-ubiquitinyl-[acceptor protein]-L-lysine.</text>
        <dbReference type="EC" id="2.3.2.27"/>
    </reaction>
</comment>
<dbReference type="GO" id="GO:0016567">
    <property type="term" value="P:protein ubiquitination"/>
    <property type="evidence" value="ECO:0007669"/>
    <property type="project" value="TreeGrafter"/>
</dbReference>
<dbReference type="GO" id="GO:0005737">
    <property type="term" value="C:cytoplasm"/>
    <property type="evidence" value="ECO:0007669"/>
    <property type="project" value="TreeGrafter"/>
</dbReference>
<sequence length="235" mass="26448">MACNNLEYDTMYTSMDDQDRNINLNDNDIVNDDVFPLEDELLDQDRNINLVNDDVFPLEDELLDDDIDFPVDDVVLEGEEQNLDDVIDSGLFLAAEQGYFSEPALRADLVLWITGATSVHDHMLEDASFDYGSVFASDDQGELNRVIGQSFSESAAGAFGSVPAAKSVLEALEKFRYERSNESDLMTCVICMEVVMNGTHLTRLPCSHVFHVDCIMEWLNDNHTCPLCRFKLPSQ</sequence>
<evidence type="ECO:0000313" key="9">
    <source>
        <dbReference type="Proteomes" id="UP000030645"/>
    </source>
</evidence>
<organism evidence="8 9">
    <name type="scientific">Morus notabilis</name>
    <dbReference type="NCBI Taxonomy" id="981085"/>
    <lineage>
        <taxon>Eukaryota</taxon>
        <taxon>Viridiplantae</taxon>
        <taxon>Streptophyta</taxon>
        <taxon>Embryophyta</taxon>
        <taxon>Tracheophyta</taxon>
        <taxon>Spermatophyta</taxon>
        <taxon>Magnoliopsida</taxon>
        <taxon>eudicotyledons</taxon>
        <taxon>Gunneridae</taxon>
        <taxon>Pentapetalae</taxon>
        <taxon>rosids</taxon>
        <taxon>fabids</taxon>
        <taxon>Rosales</taxon>
        <taxon>Moraceae</taxon>
        <taxon>Moreae</taxon>
        <taxon>Morus</taxon>
    </lineage>
</organism>
<dbReference type="GO" id="GO:0008270">
    <property type="term" value="F:zinc ion binding"/>
    <property type="evidence" value="ECO:0007669"/>
    <property type="project" value="UniProtKB-KW"/>
</dbReference>
<keyword evidence="3" id="KW-0479">Metal-binding</keyword>
<dbReference type="SMART" id="SM00184">
    <property type="entry name" value="RING"/>
    <property type="match status" value="1"/>
</dbReference>
<dbReference type="PROSITE" id="PS50089">
    <property type="entry name" value="ZF_RING_2"/>
    <property type="match status" value="1"/>
</dbReference>
<gene>
    <name evidence="8" type="ORF">L484_023212</name>
</gene>
<evidence type="ECO:0000313" key="8">
    <source>
        <dbReference type="EMBL" id="EXC17856.1"/>
    </source>
</evidence>
<dbReference type="GO" id="GO:0061630">
    <property type="term" value="F:ubiquitin protein ligase activity"/>
    <property type="evidence" value="ECO:0007669"/>
    <property type="project" value="UniProtKB-EC"/>
</dbReference>
<protein>
    <recommendedName>
        <fullName evidence="2">RING-type E3 ubiquitin transferase</fullName>
        <ecNumber evidence="2">2.3.2.27</ecNumber>
    </recommendedName>
</protein>
<evidence type="ECO:0000256" key="5">
    <source>
        <dbReference type="ARBA" id="ARBA00022833"/>
    </source>
</evidence>
<dbReference type="SUPFAM" id="SSF57850">
    <property type="entry name" value="RING/U-box"/>
    <property type="match status" value="1"/>
</dbReference>
<accession>W9S9E1</accession>
<dbReference type="PANTHER" id="PTHR15710:SF243">
    <property type="entry name" value="E3 UBIQUITIN-PROTEIN LIGASE PRAJA-2 ISOFORM X1"/>
    <property type="match status" value="1"/>
</dbReference>
<reference evidence="9" key="1">
    <citation type="submission" date="2013-01" db="EMBL/GenBank/DDBJ databases">
        <title>Draft Genome Sequence of a Mulberry Tree, Morus notabilis C.K. Schneid.</title>
        <authorList>
            <person name="He N."/>
            <person name="Zhao S."/>
        </authorList>
    </citation>
    <scope>NUCLEOTIDE SEQUENCE</scope>
</reference>
<evidence type="ECO:0000256" key="6">
    <source>
        <dbReference type="PROSITE-ProRule" id="PRU00175"/>
    </source>
</evidence>
<dbReference type="Gene3D" id="3.30.40.10">
    <property type="entry name" value="Zinc/RING finger domain, C3HC4 (zinc finger)"/>
    <property type="match status" value="1"/>
</dbReference>
<dbReference type="AlphaFoldDB" id="W9S9E1"/>
<dbReference type="Pfam" id="PF13639">
    <property type="entry name" value="zf-RING_2"/>
    <property type="match status" value="1"/>
</dbReference>
<dbReference type="Proteomes" id="UP000030645">
    <property type="component" value="Unassembled WGS sequence"/>
</dbReference>
<keyword evidence="9" id="KW-1185">Reference proteome</keyword>
<keyword evidence="4 6" id="KW-0863">Zinc-finger</keyword>
<evidence type="ECO:0000256" key="3">
    <source>
        <dbReference type="ARBA" id="ARBA00022723"/>
    </source>
</evidence>
<name>W9S9E1_9ROSA</name>
<evidence type="ECO:0000259" key="7">
    <source>
        <dbReference type="PROSITE" id="PS50089"/>
    </source>
</evidence>
<dbReference type="InterPro" id="IPR001841">
    <property type="entry name" value="Znf_RING"/>
</dbReference>
<keyword evidence="5" id="KW-0862">Zinc</keyword>
<dbReference type="PANTHER" id="PTHR15710">
    <property type="entry name" value="E3 UBIQUITIN-PROTEIN LIGASE PRAJA"/>
    <property type="match status" value="1"/>
</dbReference>
<feature type="domain" description="RING-type" evidence="7">
    <location>
        <begin position="188"/>
        <end position="229"/>
    </location>
</feature>
<dbReference type="EC" id="2.3.2.27" evidence="2"/>
<evidence type="ECO:0000256" key="1">
    <source>
        <dbReference type="ARBA" id="ARBA00000900"/>
    </source>
</evidence>